<dbReference type="RefSeq" id="WP_134215780.1">
    <property type="nucleotide sequence ID" value="NZ_QFFZ01000069.1"/>
</dbReference>
<sequence length="176" mass="19590">MVLFDRILLAVYSLFFTVVFILFSAVMLGWPVPLFLLKDIFYPGRPEIFWPLMVILILVGGRLFWSSLHKPRGRHVVLTESALGEIKVSLHAIEDLVEKVAAQINGVREVTSQLFAVPQGVGIRIKASVTPDVNVPAVSVEVQNLVKERVFEVTGLSVSNIRVTIESISAKKPRVE</sequence>
<gene>
    <name evidence="2" type="ORF">Pmgp_03539</name>
</gene>
<accession>A0A4Y7RKT2</accession>
<name>A0A4Y7RKT2_9FIRM</name>
<dbReference type="EMBL" id="QFFZ01000069">
    <property type="protein sequence ID" value="TEB08927.1"/>
    <property type="molecule type" value="Genomic_DNA"/>
</dbReference>
<keyword evidence="1" id="KW-0812">Transmembrane</keyword>
<keyword evidence="1" id="KW-0472">Membrane</keyword>
<feature type="transmembrane region" description="Helical" evidence="1">
    <location>
        <begin position="7"/>
        <end position="28"/>
    </location>
</feature>
<evidence type="ECO:0000256" key="1">
    <source>
        <dbReference type="SAM" id="Phobius"/>
    </source>
</evidence>
<keyword evidence="3" id="KW-1185">Reference proteome</keyword>
<protein>
    <recommendedName>
        <fullName evidence="4">Alkaline shock response membrane anchor protein AmaP</fullName>
    </recommendedName>
</protein>
<evidence type="ECO:0000313" key="2">
    <source>
        <dbReference type="EMBL" id="TEB08927.1"/>
    </source>
</evidence>
<keyword evidence="1" id="KW-1133">Transmembrane helix</keyword>
<evidence type="ECO:0000313" key="3">
    <source>
        <dbReference type="Proteomes" id="UP000297597"/>
    </source>
</evidence>
<proteinExistence type="predicted"/>
<dbReference type="OrthoDB" id="1679795at2"/>
<dbReference type="Proteomes" id="UP000297597">
    <property type="component" value="Unassembled WGS sequence"/>
</dbReference>
<organism evidence="2 3">
    <name type="scientific">Pelotomaculum propionicicum</name>
    <dbReference type="NCBI Taxonomy" id="258475"/>
    <lineage>
        <taxon>Bacteria</taxon>
        <taxon>Bacillati</taxon>
        <taxon>Bacillota</taxon>
        <taxon>Clostridia</taxon>
        <taxon>Eubacteriales</taxon>
        <taxon>Desulfotomaculaceae</taxon>
        <taxon>Pelotomaculum</taxon>
    </lineage>
</organism>
<dbReference type="NCBIfam" id="NF033218">
    <property type="entry name" value="anchor_AmaP"/>
    <property type="match status" value="1"/>
</dbReference>
<evidence type="ECO:0008006" key="4">
    <source>
        <dbReference type="Google" id="ProtNLM"/>
    </source>
</evidence>
<reference evidence="2 3" key="1">
    <citation type="journal article" date="2018" name="Environ. Microbiol.">
        <title>Novel energy conservation strategies and behaviour of Pelotomaculum schinkii driving syntrophic propionate catabolism.</title>
        <authorList>
            <person name="Hidalgo-Ahumada C.A.P."/>
            <person name="Nobu M.K."/>
            <person name="Narihiro T."/>
            <person name="Tamaki H."/>
            <person name="Liu W.T."/>
            <person name="Kamagata Y."/>
            <person name="Stams A.J.M."/>
            <person name="Imachi H."/>
            <person name="Sousa D.Z."/>
        </authorList>
    </citation>
    <scope>NUCLEOTIDE SEQUENCE [LARGE SCALE GENOMIC DNA]</scope>
    <source>
        <strain evidence="2 3">MGP</strain>
    </source>
</reference>
<feature type="transmembrane region" description="Helical" evidence="1">
    <location>
        <begin position="48"/>
        <end position="65"/>
    </location>
</feature>
<comment type="caution">
    <text evidence="2">The sequence shown here is derived from an EMBL/GenBank/DDBJ whole genome shotgun (WGS) entry which is preliminary data.</text>
</comment>
<dbReference type="AlphaFoldDB" id="A0A4Y7RKT2"/>